<protein>
    <submittedName>
        <fullName evidence="2">Uncharacterized protein</fullName>
    </submittedName>
</protein>
<evidence type="ECO:0000313" key="3">
    <source>
        <dbReference type="Proteomes" id="UP000803884"/>
    </source>
</evidence>
<evidence type="ECO:0000256" key="1">
    <source>
        <dbReference type="SAM" id="MobiDB-lite"/>
    </source>
</evidence>
<dbReference type="EMBL" id="JAAQHG020000021">
    <property type="protein sequence ID" value="KAL1585203.1"/>
    <property type="molecule type" value="Genomic_DNA"/>
</dbReference>
<feature type="region of interest" description="Disordered" evidence="1">
    <location>
        <begin position="1"/>
        <end position="28"/>
    </location>
</feature>
<name>A0AB34KJF6_9PEZI</name>
<dbReference type="RefSeq" id="XP_069228309.1">
    <property type="nucleotide sequence ID" value="XM_069375118.1"/>
</dbReference>
<organism evidence="2 3">
    <name type="scientific">Cladosporium halotolerans</name>
    <dbReference type="NCBI Taxonomy" id="1052096"/>
    <lineage>
        <taxon>Eukaryota</taxon>
        <taxon>Fungi</taxon>
        <taxon>Dikarya</taxon>
        <taxon>Ascomycota</taxon>
        <taxon>Pezizomycotina</taxon>
        <taxon>Dothideomycetes</taxon>
        <taxon>Dothideomycetidae</taxon>
        <taxon>Cladosporiales</taxon>
        <taxon>Cladosporiaceae</taxon>
        <taxon>Cladosporium</taxon>
    </lineage>
</organism>
<sequence>MDDMQMTASDGDDGPDSLGAPSSQVPDSLASGRVACEACRTRKVCLSLFCGAANCPQPPCKSCETFALLEIIFIGSNHH</sequence>
<gene>
    <name evidence="2" type="ORF">WHR41_06513</name>
</gene>
<comment type="caution">
    <text evidence="2">The sequence shown here is derived from an EMBL/GenBank/DDBJ whole genome shotgun (WGS) entry which is preliminary data.</text>
</comment>
<accession>A0AB34KJF6</accession>
<dbReference type="Proteomes" id="UP000803884">
    <property type="component" value="Unassembled WGS sequence"/>
</dbReference>
<proteinExistence type="predicted"/>
<reference evidence="2 3" key="1">
    <citation type="journal article" date="2020" name="Microbiol. Resour. Announc.">
        <title>Draft Genome Sequence of a Cladosporium Species Isolated from the Mesophotic Ascidian Didemnum maculosum.</title>
        <authorList>
            <person name="Gioti A."/>
            <person name="Siaperas R."/>
            <person name="Nikolaivits E."/>
            <person name="Le Goff G."/>
            <person name="Ouazzani J."/>
            <person name="Kotoulas G."/>
            <person name="Topakas E."/>
        </authorList>
    </citation>
    <scope>NUCLEOTIDE SEQUENCE [LARGE SCALE GENOMIC DNA]</scope>
    <source>
        <strain evidence="2 3">TM138-S3</strain>
    </source>
</reference>
<keyword evidence="3" id="KW-1185">Reference proteome</keyword>
<dbReference type="AlphaFoldDB" id="A0AB34KJF6"/>
<evidence type="ECO:0000313" key="2">
    <source>
        <dbReference type="EMBL" id="KAL1585203.1"/>
    </source>
</evidence>
<dbReference type="GeneID" id="96007956"/>